<dbReference type="AlphaFoldDB" id="A0AAN9PEF6"/>
<keyword evidence="2" id="KW-1185">Reference proteome</keyword>
<reference evidence="1 2" key="1">
    <citation type="submission" date="2024-01" db="EMBL/GenBank/DDBJ databases">
        <title>The genomes of 5 underutilized Papilionoideae crops provide insights into root nodulation and disease resistance.</title>
        <authorList>
            <person name="Yuan L."/>
        </authorList>
    </citation>
    <scope>NUCLEOTIDE SEQUENCE [LARGE SCALE GENOMIC DNA]</scope>
    <source>
        <strain evidence="1">LY-2023</strain>
        <tissue evidence="1">Leaf</tissue>
    </source>
</reference>
<evidence type="ECO:0000313" key="2">
    <source>
        <dbReference type="Proteomes" id="UP001359559"/>
    </source>
</evidence>
<sequence length="74" mass="8280">MAFIYFSREGGINTNSAEVSLLFDLLFTLANSTVDDELIHNCNFVICENVENSDLRFVTSVYIYSDLEGISFAA</sequence>
<dbReference type="Proteomes" id="UP001359559">
    <property type="component" value="Unassembled WGS sequence"/>
</dbReference>
<gene>
    <name evidence="1" type="ORF">RJT34_18594</name>
</gene>
<accession>A0AAN9PEF6</accession>
<organism evidence="1 2">
    <name type="scientific">Clitoria ternatea</name>
    <name type="common">Butterfly pea</name>
    <dbReference type="NCBI Taxonomy" id="43366"/>
    <lineage>
        <taxon>Eukaryota</taxon>
        <taxon>Viridiplantae</taxon>
        <taxon>Streptophyta</taxon>
        <taxon>Embryophyta</taxon>
        <taxon>Tracheophyta</taxon>
        <taxon>Spermatophyta</taxon>
        <taxon>Magnoliopsida</taxon>
        <taxon>eudicotyledons</taxon>
        <taxon>Gunneridae</taxon>
        <taxon>Pentapetalae</taxon>
        <taxon>rosids</taxon>
        <taxon>fabids</taxon>
        <taxon>Fabales</taxon>
        <taxon>Fabaceae</taxon>
        <taxon>Papilionoideae</taxon>
        <taxon>50 kb inversion clade</taxon>
        <taxon>NPAAA clade</taxon>
        <taxon>indigoferoid/millettioid clade</taxon>
        <taxon>Phaseoleae</taxon>
        <taxon>Clitoria</taxon>
    </lineage>
</organism>
<name>A0AAN9PEF6_CLITE</name>
<protein>
    <submittedName>
        <fullName evidence="1">Uncharacterized protein</fullName>
    </submittedName>
</protein>
<comment type="caution">
    <text evidence="1">The sequence shown here is derived from an EMBL/GenBank/DDBJ whole genome shotgun (WGS) entry which is preliminary data.</text>
</comment>
<proteinExistence type="predicted"/>
<evidence type="ECO:0000313" key="1">
    <source>
        <dbReference type="EMBL" id="KAK7295683.1"/>
    </source>
</evidence>
<dbReference type="EMBL" id="JAYKXN010000004">
    <property type="protein sequence ID" value="KAK7295683.1"/>
    <property type="molecule type" value="Genomic_DNA"/>
</dbReference>